<dbReference type="EMBL" id="QMIF01000005">
    <property type="protein sequence ID" value="TVM34268.1"/>
    <property type="molecule type" value="Genomic_DNA"/>
</dbReference>
<accession>A0A6P1ZHC9</accession>
<dbReference type="Pfam" id="PF19700">
    <property type="entry name" value="DUF6198"/>
    <property type="match status" value="1"/>
</dbReference>
<dbReference type="OrthoDB" id="87655at2"/>
<keyword evidence="1" id="KW-0812">Transmembrane</keyword>
<dbReference type="InterPro" id="IPR027417">
    <property type="entry name" value="P-loop_NTPase"/>
</dbReference>
<keyword evidence="1" id="KW-0472">Membrane</keyword>
<feature type="transmembrane region" description="Helical" evidence="1">
    <location>
        <begin position="89"/>
        <end position="111"/>
    </location>
</feature>
<dbReference type="PANTHER" id="PTHR40078:SF1">
    <property type="entry name" value="INTEGRAL MEMBRANE PROTEIN"/>
    <property type="match status" value="1"/>
</dbReference>
<protein>
    <submittedName>
        <fullName evidence="2">Cytidylate kinase family protein</fullName>
    </submittedName>
</protein>
<organism evidence="2 3">
    <name type="scientific">Oceanidesulfovibrio marinus</name>
    <dbReference type="NCBI Taxonomy" id="370038"/>
    <lineage>
        <taxon>Bacteria</taxon>
        <taxon>Pseudomonadati</taxon>
        <taxon>Thermodesulfobacteriota</taxon>
        <taxon>Desulfovibrionia</taxon>
        <taxon>Desulfovibrionales</taxon>
        <taxon>Desulfovibrionaceae</taxon>
        <taxon>Oceanidesulfovibrio</taxon>
    </lineage>
</organism>
<reference evidence="2 3" key="1">
    <citation type="submission" date="2018-06" db="EMBL/GenBank/DDBJ databases">
        <title>Complete genome of Desulfovibrio marinus P48SEP.</title>
        <authorList>
            <person name="Crispim J.S."/>
            <person name="Vidigal P.M.P."/>
            <person name="Silva L.C.F."/>
            <person name="Araujo L.C."/>
            <person name="Laguardia C.N."/>
            <person name="Dias R.S."/>
            <person name="Sousa M.P."/>
            <person name="Paula S.O."/>
            <person name="Silva C."/>
        </authorList>
    </citation>
    <scope>NUCLEOTIDE SEQUENCE [LARGE SCALE GENOMIC DNA]</scope>
    <source>
        <strain evidence="2 3">P48SEP</strain>
    </source>
</reference>
<dbReference type="PANTHER" id="PTHR40078">
    <property type="entry name" value="INTEGRAL MEMBRANE PROTEIN-RELATED"/>
    <property type="match status" value="1"/>
</dbReference>
<dbReference type="Proteomes" id="UP000434052">
    <property type="component" value="Unassembled WGS sequence"/>
</dbReference>
<comment type="caution">
    <text evidence="2">The sequence shown here is derived from an EMBL/GenBank/DDBJ whole genome shotgun (WGS) entry which is preliminary data.</text>
</comment>
<keyword evidence="2" id="KW-0808">Transferase</keyword>
<feature type="transmembrane region" description="Helical" evidence="1">
    <location>
        <begin position="31"/>
        <end position="52"/>
    </location>
</feature>
<gene>
    <name evidence="2" type="ORF">DQK91_09615</name>
</gene>
<sequence length="439" mass="48531">MAVGVALSVKANLGVSPISCIPYVYSLKIKYTLGELTIAMNTVFIVAQILILRKNYSLLQLVQLPAIIVFGFCIDLALFLLSSVEAPTYALQVFWCLLSCVTIAFGVFLAVKARITYLPGDGLALVIADAFKKEFGKLKVCFDSSMVVIGVVSSFVLLGKLAGIREGTIAAALLVGYLVKVYNKRLAVIDTWLRGNTPAGEEITAVPESNNLVITIAREYGSGGHGIGQCIAQKLGISFYDKELINITAEKSGFTTEYIEHNEQRLANSLLDELYAQSYAYVDDKLPPSDVLFLVQSKIIREICNREPCVIVGRCANFILKDNPNCFNVFIHANKEYRRSKLIGEYGVVPENAMQELERSDRERANYCSKYTGSHWRDLTNYHMSIDSSLYTTEQVAQKIIDALQGTALQPQLAPAKAKFFSRTKQNFTQSTSMASARN</sequence>
<keyword evidence="2" id="KW-0418">Kinase</keyword>
<dbReference type="Gene3D" id="3.40.50.300">
    <property type="entry name" value="P-loop containing nucleotide triphosphate hydrolases"/>
    <property type="match status" value="1"/>
</dbReference>
<proteinExistence type="predicted"/>
<keyword evidence="1" id="KW-1133">Transmembrane helix</keyword>
<evidence type="ECO:0000256" key="1">
    <source>
        <dbReference type="SAM" id="Phobius"/>
    </source>
</evidence>
<feature type="transmembrane region" description="Helical" evidence="1">
    <location>
        <begin position="64"/>
        <end position="83"/>
    </location>
</feature>
<dbReference type="InterPro" id="IPR038750">
    <property type="entry name" value="YczE/YyaS-like"/>
</dbReference>
<evidence type="ECO:0000313" key="3">
    <source>
        <dbReference type="Proteomes" id="UP000434052"/>
    </source>
</evidence>
<dbReference type="GO" id="GO:0016301">
    <property type="term" value="F:kinase activity"/>
    <property type="evidence" value="ECO:0007669"/>
    <property type="project" value="UniProtKB-KW"/>
</dbReference>
<dbReference type="Pfam" id="PF13189">
    <property type="entry name" value="Cytidylate_kin2"/>
    <property type="match status" value="1"/>
</dbReference>
<evidence type="ECO:0000313" key="2">
    <source>
        <dbReference type="EMBL" id="TVM34268.1"/>
    </source>
</evidence>
<dbReference type="SUPFAM" id="SSF52540">
    <property type="entry name" value="P-loop containing nucleoside triphosphate hydrolases"/>
    <property type="match status" value="1"/>
</dbReference>
<dbReference type="AlphaFoldDB" id="A0A6P1ZHC9"/>
<name>A0A6P1ZHC9_9BACT</name>